<comment type="caution">
    <text evidence="1">The sequence shown here is derived from an EMBL/GenBank/DDBJ whole genome shotgun (WGS) entry which is preliminary data.</text>
</comment>
<accession>A0A1R3HGD0</accession>
<keyword evidence="2" id="KW-1185">Reference proteome</keyword>
<proteinExistence type="predicted"/>
<dbReference type="EMBL" id="AWUE01020244">
    <property type="protein sequence ID" value="OMO69308.1"/>
    <property type="molecule type" value="Genomic_DNA"/>
</dbReference>
<dbReference type="AlphaFoldDB" id="A0A1R3HGD0"/>
<evidence type="ECO:0000313" key="2">
    <source>
        <dbReference type="Proteomes" id="UP000187203"/>
    </source>
</evidence>
<gene>
    <name evidence="1" type="ORF">COLO4_29138</name>
</gene>
<reference evidence="2" key="1">
    <citation type="submission" date="2013-09" db="EMBL/GenBank/DDBJ databases">
        <title>Corchorus olitorius genome sequencing.</title>
        <authorList>
            <person name="Alam M."/>
            <person name="Haque M.S."/>
            <person name="Islam M.S."/>
            <person name="Emdad E.M."/>
            <person name="Islam M.M."/>
            <person name="Ahmed B."/>
            <person name="Halim A."/>
            <person name="Hossen Q.M.M."/>
            <person name="Hossain M.Z."/>
            <person name="Ahmed R."/>
            <person name="Khan M.M."/>
            <person name="Islam R."/>
            <person name="Rashid M.M."/>
            <person name="Khan S.A."/>
            <person name="Rahman M.S."/>
            <person name="Alam M."/>
            <person name="Yahiya A.S."/>
            <person name="Khan M.S."/>
            <person name="Azam M.S."/>
            <person name="Haque T."/>
            <person name="Lashkar M.Z.H."/>
            <person name="Akhand A.I."/>
            <person name="Morshed G."/>
            <person name="Roy S."/>
            <person name="Uddin K.S."/>
            <person name="Rabeya T."/>
            <person name="Hossain A.S."/>
            <person name="Chowdhury A."/>
            <person name="Snigdha A.R."/>
            <person name="Mortoza M.S."/>
            <person name="Matin S.A."/>
            <person name="Hoque S.M.E."/>
            <person name="Islam M.K."/>
            <person name="Roy D.K."/>
            <person name="Haider R."/>
            <person name="Moosa M.M."/>
            <person name="Elias S.M."/>
            <person name="Hasan A.M."/>
            <person name="Jahan S."/>
            <person name="Shafiuddin M."/>
            <person name="Mahmood N."/>
            <person name="Shommy N.S."/>
        </authorList>
    </citation>
    <scope>NUCLEOTIDE SEQUENCE [LARGE SCALE GENOMIC DNA]</scope>
    <source>
        <strain evidence="2">cv. O-4</strain>
    </source>
</reference>
<dbReference type="Proteomes" id="UP000187203">
    <property type="component" value="Unassembled WGS sequence"/>
</dbReference>
<protein>
    <submittedName>
        <fullName evidence="1">Cytochrome P450, family 86, subfamily C, polypeptide 3</fullName>
    </submittedName>
</protein>
<name>A0A1R3HGD0_9ROSI</name>
<sequence length="54" mass="6003">MGDGIFNAAADSWKGQRKILMALMHSSKFFQKKPDLKPKVISAIIDLGIFLLLV</sequence>
<evidence type="ECO:0000313" key="1">
    <source>
        <dbReference type="EMBL" id="OMO69308.1"/>
    </source>
</evidence>
<organism evidence="1 2">
    <name type="scientific">Corchorus olitorius</name>
    <dbReference type="NCBI Taxonomy" id="93759"/>
    <lineage>
        <taxon>Eukaryota</taxon>
        <taxon>Viridiplantae</taxon>
        <taxon>Streptophyta</taxon>
        <taxon>Embryophyta</taxon>
        <taxon>Tracheophyta</taxon>
        <taxon>Spermatophyta</taxon>
        <taxon>Magnoliopsida</taxon>
        <taxon>eudicotyledons</taxon>
        <taxon>Gunneridae</taxon>
        <taxon>Pentapetalae</taxon>
        <taxon>rosids</taxon>
        <taxon>malvids</taxon>
        <taxon>Malvales</taxon>
        <taxon>Malvaceae</taxon>
        <taxon>Grewioideae</taxon>
        <taxon>Apeibeae</taxon>
        <taxon>Corchorus</taxon>
    </lineage>
</organism>